<feature type="transmembrane region" description="Helical" evidence="1">
    <location>
        <begin position="6"/>
        <end position="29"/>
    </location>
</feature>
<feature type="transmembrane region" description="Helical" evidence="1">
    <location>
        <begin position="154"/>
        <end position="174"/>
    </location>
</feature>
<evidence type="ECO:0000313" key="2">
    <source>
        <dbReference type="EMBL" id="OTA41634.1"/>
    </source>
</evidence>
<proteinExistence type="predicted"/>
<organism evidence="2 3">
    <name type="scientific">Symbiobacterium thermophilum</name>
    <dbReference type="NCBI Taxonomy" id="2734"/>
    <lineage>
        <taxon>Bacteria</taxon>
        <taxon>Bacillati</taxon>
        <taxon>Bacillota</taxon>
        <taxon>Clostridia</taxon>
        <taxon>Eubacteriales</taxon>
        <taxon>Symbiobacteriaceae</taxon>
        <taxon>Symbiobacterium</taxon>
    </lineage>
</organism>
<evidence type="ECO:0008006" key="4">
    <source>
        <dbReference type="Google" id="ProtNLM"/>
    </source>
</evidence>
<feature type="transmembrane region" description="Helical" evidence="1">
    <location>
        <begin position="36"/>
        <end position="54"/>
    </location>
</feature>
<feature type="transmembrane region" description="Helical" evidence="1">
    <location>
        <begin position="122"/>
        <end position="142"/>
    </location>
</feature>
<reference evidence="3" key="1">
    <citation type="submission" date="2016-04" db="EMBL/GenBank/DDBJ databases">
        <authorList>
            <person name="Antunes L.P."/>
            <person name="Martins L.F."/>
            <person name="Pereira R.V."/>
            <person name="Thomas A.M."/>
            <person name="Barbosa D."/>
            <person name="Nascimento L."/>
            <person name="Silva G.M."/>
            <person name="Condomitti G.W."/>
            <person name="Digiampietri L.A."/>
            <person name="Lombardi K.C."/>
            <person name="Ramos P.L."/>
            <person name="Quaggio R.B."/>
            <person name="Oliveira J.C."/>
            <person name="Pascon R.C."/>
            <person name="Cruz J.B."/>
            <person name="Silva A.M."/>
            <person name="Setubal J.C."/>
        </authorList>
    </citation>
    <scope>NUCLEOTIDE SEQUENCE [LARGE SCALE GENOMIC DNA]</scope>
</reference>
<keyword evidence="1" id="KW-0472">Membrane</keyword>
<sequence>MTPIAYLIVGVEIGFWVLVISGLAVRYVLNRPRLSALLLAMTLVLDSILLVVTTRDVLVNGATPTLAHGIAAFYLSVSVTFGKRIVRWADERFQYYVLKRGPRPRQLYGYEHARYNFSGSMLYLLAYLLGGGYLGLLIYLIGDLGRSVALLRVLGFWTVSLVIDMAISVSYFIWPRRPESEAAD</sequence>
<protein>
    <recommendedName>
        <fullName evidence="4">Integral membrane protein</fullName>
    </recommendedName>
</protein>
<dbReference type="EMBL" id="LWLV01000317">
    <property type="protein sequence ID" value="OTA41634.1"/>
    <property type="molecule type" value="Genomic_DNA"/>
</dbReference>
<name>A0A1Y2T7C6_SYMTR</name>
<keyword evidence="1" id="KW-0812">Transmembrane</keyword>
<comment type="caution">
    <text evidence="2">The sequence shown here is derived from an EMBL/GenBank/DDBJ whole genome shotgun (WGS) entry which is preliminary data.</text>
</comment>
<evidence type="ECO:0000313" key="3">
    <source>
        <dbReference type="Proteomes" id="UP000194267"/>
    </source>
</evidence>
<feature type="transmembrane region" description="Helical" evidence="1">
    <location>
        <begin position="66"/>
        <end position="86"/>
    </location>
</feature>
<evidence type="ECO:0000256" key="1">
    <source>
        <dbReference type="SAM" id="Phobius"/>
    </source>
</evidence>
<gene>
    <name evidence="2" type="ORF">A6D92_05025</name>
</gene>
<keyword evidence="1" id="KW-1133">Transmembrane helix</keyword>
<dbReference type="Proteomes" id="UP000194267">
    <property type="component" value="Unassembled WGS sequence"/>
</dbReference>
<accession>A0A1Y2T7C6</accession>
<dbReference type="AlphaFoldDB" id="A0A1Y2T7C6"/>